<gene>
    <name evidence="3" type="ORF">CMC5_064810</name>
</gene>
<evidence type="ECO:0000256" key="1">
    <source>
        <dbReference type="ARBA" id="ARBA00022723"/>
    </source>
</evidence>
<organism evidence="3 4">
    <name type="scientific">Chondromyces crocatus</name>
    <dbReference type="NCBI Taxonomy" id="52"/>
    <lineage>
        <taxon>Bacteria</taxon>
        <taxon>Pseudomonadati</taxon>
        <taxon>Myxococcota</taxon>
        <taxon>Polyangia</taxon>
        <taxon>Polyangiales</taxon>
        <taxon>Polyangiaceae</taxon>
        <taxon>Chondromyces</taxon>
    </lineage>
</organism>
<name>A0A0K1ENR7_CHOCO</name>
<dbReference type="KEGG" id="ccro:CMC5_064810"/>
<evidence type="ECO:0008006" key="5">
    <source>
        <dbReference type="Google" id="ProtNLM"/>
    </source>
</evidence>
<dbReference type="Pfam" id="PF05721">
    <property type="entry name" value="PhyH"/>
    <property type="match status" value="1"/>
</dbReference>
<dbReference type="RefSeq" id="WP_050433919.1">
    <property type="nucleotide sequence ID" value="NZ_CP012159.1"/>
</dbReference>
<dbReference type="EMBL" id="CP012159">
    <property type="protein sequence ID" value="AKT42258.1"/>
    <property type="molecule type" value="Genomic_DNA"/>
</dbReference>
<dbReference type="PANTHER" id="PTHR20883">
    <property type="entry name" value="PHYTANOYL-COA DIOXYGENASE DOMAIN CONTAINING 1"/>
    <property type="match status" value="1"/>
</dbReference>
<dbReference type="SUPFAM" id="SSF51197">
    <property type="entry name" value="Clavaminate synthase-like"/>
    <property type="match status" value="1"/>
</dbReference>
<dbReference type="STRING" id="52.CMC5_064810"/>
<evidence type="ECO:0000256" key="2">
    <source>
        <dbReference type="ARBA" id="ARBA00023004"/>
    </source>
</evidence>
<evidence type="ECO:0000313" key="4">
    <source>
        <dbReference type="Proteomes" id="UP000067626"/>
    </source>
</evidence>
<reference evidence="3 4" key="1">
    <citation type="submission" date="2015-07" db="EMBL/GenBank/DDBJ databases">
        <title>Genome analysis of myxobacterium Chondromyces crocatus Cm c5 reveals a high potential for natural compound synthesis and the genetic basis for the loss of fruiting body formation.</title>
        <authorList>
            <person name="Zaburannyi N."/>
            <person name="Bunk B."/>
            <person name="Maier J."/>
            <person name="Overmann J."/>
            <person name="Mueller R."/>
        </authorList>
    </citation>
    <scope>NUCLEOTIDE SEQUENCE [LARGE SCALE GENOMIC DNA]</scope>
    <source>
        <strain evidence="3 4">Cm c5</strain>
    </source>
</reference>
<sequence length="284" mass="30456">MRLTEAARARFAEEGYLVLADALPRAACDALCVHLSEMIVGVAGEHVRGEREDVGFWSALRRSAQGVEVFVDPAAGPPRALKPVDWERHVMRVGHGLHQVDPRIAALCRSAAVAEPLASLVPEPAGVVQTAFIYKQPRSEVVQFGFHQDSWYLSAEPDTLVLAFVALDGMDEENGCLSVIPGSHRAGLGTRLVLGDAGYVALGRKQGLPAPPHPERAVLLPARKGTIILTHGRTYHGSGPNRSDRPRRAFIVHALGGGSRMHATSWIQPPRGGFMGLGQDATVG</sequence>
<accession>A0A0K1ENR7</accession>
<dbReference type="InterPro" id="IPR008775">
    <property type="entry name" value="Phytyl_CoA_dOase-like"/>
</dbReference>
<keyword evidence="2" id="KW-0408">Iron</keyword>
<keyword evidence="1" id="KW-0479">Metal-binding</keyword>
<evidence type="ECO:0000313" key="3">
    <source>
        <dbReference type="EMBL" id="AKT42258.1"/>
    </source>
</evidence>
<proteinExistence type="predicted"/>
<dbReference type="Gene3D" id="2.60.120.620">
    <property type="entry name" value="q2cbj1_9rhob like domain"/>
    <property type="match status" value="1"/>
</dbReference>
<keyword evidence="4" id="KW-1185">Reference proteome</keyword>
<dbReference type="PANTHER" id="PTHR20883:SF15">
    <property type="entry name" value="PHYTANOYL-COA DIOXYGENASE DOMAIN-CONTAINING PROTEIN 1"/>
    <property type="match status" value="1"/>
</dbReference>
<protein>
    <recommendedName>
        <fullName evidence="5">Phytanoyl-CoA dioxygenase</fullName>
    </recommendedName>
</protein>
<dbReference type="GO" id="GO:0016706">
    <property type="term" value="F:2-oxoglutarate-dependent dioxygenase activity"/>
    <property type="evidence" value="ECO:0007669"/>
    <property type="project" value="UniProtKB-ARBA"/>
</dbReference>
<dbReference type="AlphaFoldDB" id="A0A0K1ENR7"/>
<dbReference type="Proteomes" id="UP000067626">
    <property type="component" value="Chromosome"/>
</dbReference>
<dbReference type="GO" id="GO:0005506">
    <property type="term" value="F:iron ion binding"/>
    <property type="evidence" value="ECO:0007669"/>
    <property type="project" value="UniProtKB-ARBA"/>
</dbReference>